<reference evidence="2" key="2">
    <citation type="submission" date="2013-10" db="EMBL/GenBank/DDBJ databases">
        <authorList>
            <person name="Aslett M."/>
        </authorList>
    </citation>
    <scope>NUCLEOTIDE SEQUENCE [LARGE SCALE GENOMIC DNA]</scope>
    <source>
        <strain evidence="2">Houghton</strain>
    </source>
</reference>
<dbReference type="VEuPathDB" id="ToxoDB:ETH_00006085"/>
<dbReference type="GeneID" id="25250424"/>
<feature type="region of interest" description="Disordered" evidence="1">
    <location>
        <begin position="184"/>
        <end position="267"/>
    </location>
</feature>
<dbReference type="Proteomes" id="UP000030747">
    <property type="component" value="Unassembled WGS sequence"/>
</dbReference>
<evidence type="ECO:0000256" key="1">
    <source>
        <dbReference type="SAM" id="MobiDB-lite"/>
    </source>
</evidence>
<name>U6KSA5_EIMTE</name>
<dbReference type="VEuPathDB" id="ToxoDB:ETH2_0722600"/>
<protein>
    <submittedName>
        <fullName evidence="2">Uncharacterized protein</fullName>
    </submittedName>
</protein>
<gene>
    <name evidence="2" type="ORF">ETH_00006085</name>
</gene>
<reference evidence="2" key="1">
    <citation type="submission" date="2013-10" db="EMBL/GenBank/DDBJ databases">
        <title>Genomic analysis of the causative agents of coccidiosis in chickens.</title>
        <authorList>
            <person name="Reid A.J."/>
            <person name="Blake D."/>
            <person name="Billington K."/>
            <person name="Browne H."/>
            <person name="Dunn M."/>
            <person name="Hung S."/>
            <person name="Kawahara F."/>
            <person name="Miranda-Saavedra D."/>
            <person name="Mourier T."/>
            <person name="Nagra H."/>
            <person name="Otto T.D."/>
            <person name="Rawlings N."/>
            <person name="Sanchez A."/>
            <person name="Sanders M."/>
            <person name="Subramaniam C."/>
            <person name="Tay Y."/>
            <person name="Dear P."/>
            <person name="Doerig C."/>
            <person name="Gruber A."/>
            <person name="Parkinson J."/>
            <person name="Shirley M."/>
            <person name="Wan K.L."/>
            <person name="Berriman M."/>
            <person name="Tomley F."/>
            <person name="Pain A."/>
        </authorList>
    </citation>
    <scope>NUCLEOTIDE SEQUENCE [LARGE SCALE GENOMIC DNA]</scope>
    <source>
        <strain evidence="2">Houghton</strain>
    </source>
</reference>
<sequence length="333" mass="35878">MKDNTFFEAPRLRLDGIYISKCVYLRRVRDVGNIHLDDRRRRTLQQLQQQLQQQLRQPTGAPISQELINNLAANSPVVAVTYYRYLRFLPNNRVLVLRSEAEKQVAVAALKCVEARLEGKPDSCKAALAPSRAPALQGAPLPDQVVLGLFDFDTSSKTVTLEYPGRSPAAAAAAADGAAAAATAAAAGNPQQRGGRSRREAAAGAVVGPHEDSRGPPNPRPNREASRGGPPSSWGAPSNLGAPNTRGAPNNLGAPNSLGAPSSLGAPRAAPVHTAVLQLAHVKGGWWNSKLKWISLSVTSNTHYGPDESFIDVENENFRPFLFHRVISFQDYF</sequence>
<accession>U6KSA5</accession>
<dbReference type="EMBL" id="HG675342">
    <property type="protein sequence ID" value="CDJ40856.1"/>
    <property type="molecule type" value="Genomic_DNA"/>
</dbReference>
<evidence type="ECO:0000313" key="3">
    <source>
        <dbReference type="Proteomes" id="UP000030747"/>
    </source>
</evidence>
<dbReference type="AlphaFoldDB" id="U6KSA5"/>
<dbReference type="RefSeq" id="XP_013231606.1">
    <property type="nucleotide sequence ID" value="XM_013376152.1"/>
</dbReference>
<dbReference type="OrthoDB" id="346801at2759"/>
<evidence type="ECO:0000313" key="2">
    <source>
        <dbReference type="EMBL" id="CDJ40856.1"/>
    </source>
</evidence>
<organism evidence="2 3">
    <name type="scientific">Eimeria tenella</name>
    <name type="common">Coccidian parasite</name>
    <dbReference type="NCBI Taxonomy" id="5802"/>
    <lineage>
        <taxon>Eukaryota</taxon>
        <taxon>Sar</taxon>
        <taxon>Alveolata</taxon>
        <taxon>Apicomplexa</taxon>
        <taxon>Conoidasida</taxon>
        <taxon>Coccidia</taxon>
        <taxon>Eucoccidiorida</taxon>
        <taxon>Eimeriorina</taxon>
        <taxon>Eimeriidae</taxon>
        <taxon>Eimeria</taxon>
    </lineage>
</organism>
<proteinExistence type="predicted"/>
<keyword evidence="3" id="KW-1185">Reference proteome</keyword>